<reference evidence="1 2" key="1">
    <citation type="journal article" date="2022" name="New Phytol.">
        <title>Ecological generalism drives hyperdiversity of secondary metabolite gene clusters in xylarialean endophytes.</title>
        <authorList>
            <person name="Franco M.E.E."/>
            <person name="Wisecaver J.H."/>
            <person name="Arnold A.E."/>
            <person name="Ju Y.M."/>
            <person name="Slot J.C."/>
            <person name="Ahrendt S."/>
            <person name="Moore L.P."/>
            <person name="Eastman K.E."/>
            <person name="Scott K."/>
            <person name="Konkel Z."/>
            <person name="Mondo S.J."/>
            <person name="Kuo A."/>
            <person name="Hayes R.D."/>
            <person name="Haridas S."/>
            <person name="Andreopoulos B."/>
            <person name="Riley R."/>
            <person name="LaButti K."/>
            <person name="Pangilinan J."/>
            <person name="Lipzen A."/>
            <person name="Amirebrahimi M."/>
            <person name="Yan J."/>
            <person name="Adam C."/>
            <person name="Keymanesh K."/>
            <person name="Ng V."/>
            <person name="Louie K."/>
            <person name="Northen T."/>
            <person name="Drula E."/>
            <person name="Henrissat B."/>
            <person name="Hsieh H.M."/>
            <person name="Youens-Clark K."/>
            <person name="Lutzoni F."/>
            <person name="Miadlikowska J."/>
            <person name="Eastwood D.C."/>
            <person name="Hamelin R.C."/>
            <person name="Grigoriev I.V."/>
            <person name="U'Ren J.M."/>
        </authorList>
    </citation>
    <scope>NUCLEOTIDE SEQUENCE [LARGE SCALE GENOMIC DNA]</scope>
    <source>
        <strain evidence="1 2">ER1909</strain>
    </source>
</reference>
<dbReference type="EMBL" id="MU394281">
    <property type="protein sequence ID" value="KAI6093064.1"/>
    <property type="molecule type" value="Genomic_DNA"/>
</dbReference>
<proteinExistence type="predicted"/>
<gene>
    <name evidence="1" type="ORF">F4821DRAFT_276736</name>
</gene>
<accession>A0ACC0DJW7</accession>
<name>A0ACC0DJW7_9PEZI</name>
<comment type="caution">
    <text evidence="1">The sequence shown here is derived from an EMBL/GenBank/DDBJ whole genome shotgun (WGS) entry which is preliminary data.</text>
</comment>
<evidence type="ECO:0000313" key="1">
    <source>
        <dbReference type="EMBL" id="KAI6093064.1"/>
    </source>
</evidence>
<keyword evidence="2" id="KW-1185">Reference proteome</keyword>
<protein>
    <submittedName>
        <fullName evidence="1">Uncharacterized protein</fullName>
    </submittedName>
</protein>
<sequence length="697" mass="77697">MPPTSRPPDLRHRPHGMPTARAHGHRGIVSVRSFTAFERNDIDDDDDDKASIPDILERCYSLGTSVAETVASPTTFRKIWAETEILVSLNNQPNHSKRPESPWNSPGPRDALSAETRSLSTPPRSFLTPSTQSKANSSSSSFALVNSDALPGLRNKSSVENDGPESSVEGNTFNPTSQYSNAAPRYSLETRSKELFSTDHLRIIFDNPLLFQKFTDFLYAFRPRSAPVLAYYLDAIKALKAISYGNSITQELVVIKGLEFSEEPVPITTHKPLLKKADKAFQTLAREDLPAYITHSWVQVVKGTIKRKITDTLHVDLKGLSEGLADSFCLTDPSRRDNPIVFASEGFYKTTQYGVEYALGRNCRFLQGPNTNESSIKRIREHLDAGKEHCETILNYRRDGSPFISLLMVAPLFDSRGVIQYHIGAQVDVSGLAKECIGLESLKRLIARKRGTTDLENGKKPGTDKSSKDELYELAEMFSLEELSTIRQASTHQEQTESAEIDLNLSGPKQHNANPIASTTSSRGKPLPCIYEHYLLVRPHPHFRILFASPSMRVPGILQSSFMLRIGGSKDVHEPIIQKFADGHVFTEKIRWVTKNDSYGKGRWIHCTPLLGADRAVGIWMVVLVDDEVEARQRRGRVAPPVDFQIGRQRPFDGDMVSSPSREGVNQEPDKRQPISVRISAADDNAPESSNPVPRKT</sequence>
<organism evidence="1 2">
    <name type="scientific">Hypoxylon rubiginosum</name>
    <dbReference type="NCBI Taxonomy" id="110542"/>
    <lineage>
        <taxon>Eukaryota</taxon>
        <taxon>Fungi</taxon>
        <taxon>Dikarya</taxon>
        <taxon>Ascomycota</taxon>
        <taxon>Pezizomycotina</taxon>
        <taxon>Sordariomycetes</taxon>
        <taxon>Xylariomycetidae</taxon>
        <taxon>Xylariales</taxon>
        <taxon>Hypoxylaceae</taxon>
        <taxon>Hypoxylon</taxon>
    </lineage>
</organism>
<evidence type="ECO:0000313" key="2">
    <source>
        <dbReference type="Proteomes" id="UP001497680"/>
    </source>
</evidence>
<dbReference type="Proteomes" id="UP001497680">
    <property type="component" value="Unassembled WGS sequence"/>
</dbReference>